<sequence length="146" mass="16242">MCEKNERKRDQNRKRHSASMIIAAFSDWLRLRYIFTMIPLTIALTGYAILISTHHHVHTMYAALFLAAVGNYCAMPVIVCWFNTNLSGHLRRSVGTAWQIGFGNIGGIIAPFLFLAKDAPGYHTGYSVGLSFPCISALANTIVRPL</sequence>
<comment type="caution">
    <text evidence="1">The sequence shown here is derived from an EMBL/GenBank/DDBJ whole genome shotgun (WGS) entry which is preliminary data.</text>
</comment>
<proteinExistence type="predicted"/>
<evidence type="ECO:0000313" key="2">
    <source>
        <dbReference type="Proteomes" id="UP000886501"/>
    </source>
</evidence>
<evidence type="ECO:0000313" key="1">
    <source>
        <dbReference type="EMBL" id="KAF9645801.1"/>
    </source>
</evidence>
<name>A0ACB6Z837_THEGA</name>
<accession>A0ACB6Z837</accession>
<protein>
    <submittedName>
        <fullName evidence="1">Uncharacterized protein</fullName>
    </submittedName>
</protein>
<gene>
    <name evidence="1" type="ORF">BDM02DRAFT_3201241</name>
</gene>
<reference evidence="1" key="2">
    <citation type="journal article" date="2020" name="Nat. Commun.">
        <title>Large-scale genome sequencing of mycorrhizal fungi provides insights into the early evolution of symbiotic traits.</title>
        <authorList>
            <person name="Miyauchi S."/>
            <person name="Kiss E."/>
            <person name="Kuo A."/>
            <person name="Drula E."/>
            <person name="Kohler A."/>
            <person name="Sanchez-Garcia M."/>
            <person name="Morin E."/>
            <person name="Andreopoulos B."/>
            <person name="Barry K.W."/>
            <person name="Bonito G."/>
            <person name="Buee M."/>
            <person name="Carver A."/>
            <person name="Chen C."/>
            <person name="Cichocki N."/>
            <person name="Clum A."/>
            <person name="Culley D."/>
            <person name="Crous P.W."/>
            <person name="Fauchery L."/>
            <person name="Girlanda M."/>
            <person name="Hayes R.D."/>
            <person name="Keri Z."/>
            <person name="LaButti K."/>
            <person name="Lipzen A."/>
            <person name="Lombard V."/>
            <person name="Magnuson J."/>
            <person name="Maillard F."/>
            <person name="Murat C."/>
            <person name="Nolan M."/>
            <person name="Ohm R.A."/>
            <person name="Pangilinan J."/>
            <person name="Pereira M.F."/>
            <person name="Perotto S."/>
            <person name="Peter M."/>
            <person name="Pfister S."/>
            <person name="Riley R."/>
            <person name="Sitrit Y."/>
            <person name="Stielow J.B."/>
            <person name="Szollosi G."/>
            <person name="Zifcakova L."/>
            <person name="Stursova M."/>
            <person name="Spatafora J.W."/>
            <person name="Tedersoo L."/>
            <person name="Vaario L.M."/>
            <person name="Yamada A."/>
            <person name="Yan M."/>
            <person name="Wang P."/>
            <person name="Xu J."/>
            <person name="Bruns T."/>
            <person name="Baldrian P."/>
            <person name="Vilgalys R."/>
            <person name="Dunand C."/>
            <person name="Henrissat B."/>
            <person name="Grigoriev I.V."/>
            <person name="Hibbett D."/>
            <person name="Nagy L.G."/>
            <person name="Martin F.M."/>
        </authorList>
    </citation>
    <scope>NUCLEOTIDE SEQUENCE</scope>
    <source>
        <strain evidence="1">P2</strain>
    </source>
</reference>
<dbReference type="EMBL" id="MU118077">
    <property type="protein sequence ID" value="KAF9645801.1"/>
    <property type="molecule type" value="Genomic_DNA"/>
</dbReference>
<dbReference type="Proteomes" id="UP000886501">
    <property type="component" value="Unassembled WGS sequence"/>
</dbReference>
<keyword evidence="2" id="KW-1185">Reference proteome</keyword>
<reference evidence="1" key="1">
    <citation type="submission" date="2019-10" db="EMBL/GenBank/DDBJ databases">
        <authorList>
            <consortium name="DOE Joint Genome Institute"/>
            <person name="Kuo A."/>
            <person name="Miyauchi S."/>
            <person name="Kiss E."/>
            <person name="Drula E."/>
            <person name="Kohler A."/>
            <person name="Sanchez-Garcia M."/>
            <person name="Andreopoulos B."/>
            <person name="Barry K.W."/>
            <person name="Bonito G."/>
            <person name="Buee M."/>
            <person name="Carver A."/>
            <person name="Chen C."/>
            <person name="Cichocki N."/>
            <person name="Clum A."/>
            <person name="Culley D."/>
            <person name="Crous P.W."/>
            <person name="Fauchery L."/>
            <person name="Girlanda M."/>
            <person name="Hayes R."/>
            <person name="Keri Z."/>
            <person name="Labutti K."/>
            <person name="Lipzen A."/>
            <person name="Lombard V."/>
            <person name="Magnuson J."/>
            <person name="Maillard F."/>
            <person name="Morin E."/>
            <person name="Murat C."/>
            <person name="Nolan M."/>
            <person name="Ohm R."/>
            <person name="Pangilinan J."/>
            <person name="Pereira M."/>
            <person name="Perotto S."/>
            <person name="Peter M."/>
            <person name="Riley R."/>
            <person name="Sitrit Y."/>
            <person name="Stielow B."/>
            <person name="Szollosi G."/>
            <person name="Zifcakova L."/>
            <person name="Stursova M."/>
            <person name="Spatafora J.W."/>
            <person name="Tedersoo L."/>
            <person name="Vaario L.-M."/>
            <person name="Yamada A."/>
            <person name="Yan M."/>
            <person name="Wang P."/>
            <person name="Xu J."/>
            <person name="Bruns T."/>
            <person name="Baldrian P."/>
            <person name="Vilgalys R."/>
            <person name="Henrissat B."/>
            <person name="Grigoriev I.V."/>
            <person name="Hibbett D."/>
            <person name="Nagy L.G."/>
            <person name="Martin F.M."/>
        </authorList>
    </citation>
    <scope>NUCLEOTIDE SEQUENCE</scope>
    <source>
        <strain evidence="1">P2</strain>
    </source>
</reference>
<organism evidence="1 2">
    <name type="scientific">Thelephora ganbajun</name>
    <name type="common">Ganba fungus</name>
    <dbReference type="NCBI Taxonomy" id="370292"/>
    <lineage>
        <taxon>Eukaryota</taxon>
        <taxon>Fungi</taxon>
        <taxon>Dikarya</taxon>
        <taxon>Basidiomycota</taxon>
        <taxon>Agaricomycotina</taxon>
        <taxon>Agaricomycetes</taxon>
        <taxon>Thelephorales</taxon>
        <taxon>Thelephoraceae</taxon>
        <taxon>Thelephora</taxon>
    </lineage>
</organism>